<organism evidence="1 2">
    <name type="scientific">Acinetobacter faecalis</name>
    <dbReference type="NCBI Taxonomy" id="2665161"/>
    <lineage>
        <taxon>Bacteria</taxon>
        <taxon>Pseudomonadati</taxon>
        <taxon>Pseudomonadota</taxon>
        <taxon>Gammaproteobacteria</taxon>
        <taxon>Moraxellales</taxon>
        <taxon>Moraxellaceae</taxon>
        <taxon>Acinetobacter</taxon>
    </lineage>
</organism>
<comment type="caution">
    <text evidence="1">The sequence shown here is derived from an EMBL/GenBank/DDBJ whole genome shotgun (WGS) entry which is preliminary data.</text>
</comment>
<proteinExistence type="predicted"/>
<evidence type="ECO:0000313" key="2">
    <source>
        <dbReference type="Proteomes" id="UP001278995"/>
    </source>
</evidence>
<dbReference type="Proteomes" id="UP001278995">
    <property type="component" value="Unassembled WGS sequence"/>
</dbReference>
<dbReference type="EMBL" id="JAXHPL010000122">
    <property type="protein sequence ID" value="MDY6488006.1"/>
    <property type="molecule type" value="Genomic_DNA"/>
</dbReference>
<accession>A0AB35UW29</accession>
<dbReference type="AlphaFoldDB" id="A0AB35UW29"/>
<name>A0AB35UW29_9GAMM</name>
<sequence>MESKEYLEFTQENKEEGSYEIEINFIQSKYNSHVANRYINENILDDIIILYENGNFDTMKIDEHDVKILNVFKNKKKKKTIINVEF</sequence>
<dbReference type="RefSeq" id="WP_321097142.1">
    <property type="nucleotide sequence ID" value="NZ_JAXHPJ010000092.1"/>
</dbReference>
<evidence type="ECO:0000313" key="1">
    <source>
        <dbReference type="EMBL" id="MDY6488006.1"/>
    </source>
</evidence>
<protein>
    <submittedName>
        <fullName evidence="1">Uncharacterized protein</fullName>
    </submittedName>
</protein>
<reference evidence="1 2" key="1">
    <citation type="submission" date="2023-11" db="EMBL/GenBank/DDBJ databases">
        <title>The common occurrence of Acinetobacte faecalis in cattle feces and its emended description.</title>
        <authorList>
            <person name="Kyselkova M."/>
            <person name="Xanthopoulou K."/>
            <person name="Shestivska V."/>
            <person name="Spanelova P."/>
            <person name="Maixnerova M."/>
            <person name="Higgins P.G."/>
            <person name="Nemec A."/>
        </authorList>
    </citation>
    <scope>NUCLEOTIDE SEQUENCE [LARGE SCALE GENOMIC DNA]</scope>
    <source>
        <strain evidence="1 2">ANC 7483</strain>
    </source>
</reference>
<gene>
    <name evidence="1" type="ORF">SKM51_12535</name>
</gene>